<reference evidence="7 8" key="1">
    <citation type="submission" date="2016-12" db="EMBL/GenBank/DDBJ databases">
        <title>The new phylogeny of genus Mycobacterium.</title>
        <authorList>
            <person name="Tortoli E."/>
            <person name="Trovato A."/>
            <person name="Cirillo D.M."/>
        </authorList>
    </citation>
    <scope>NUCLEOTIDE SEQUENCE [LARGE SCALE GENOMIC DNA]</scope>
    <source>
        <strain evidence="7 8">DSM 45130</strain>
    </source>
</reference>
<evidence type="ECO:0000256" key="4">
    <source>
        <dbReference type="ARBA" id="ARBA00023134"/>
    </source>
</evidence>
<dbReference type="EMBL" id="MVHS01000009">
    <property type="protein sequence ID" value="ORA72199.1"/>
    <property type="molecule type" value="Genomic_DNA"/>
</dbReference>
<keyword evidence="3 5" id="KW-0547">Nucleotide-binding</keyword>
<evidence type="ECO:0000256" key="6">
    <source>
        <dbReference type="SAM" id="MobiDB-lite"/>
    </source>
</evidence>
<organism evidence="7 8">
    <name type="scientific">Mycolicibacterium insubricum</name>
    <dbReference type="NCBI Taxonomy" id="444597"/>
    <lineage>
        <taxon>Bacteria</taxon>
        <taxon>Bacillati</taxon>
        <taxon>Actinomycetota</taxon>
        <taxon>Actinomycetes</taxon>
        <taxon>Mycobacteriales</taxon>
        <taxon>Mycobacteriaceae</taxon>
        <taxon>Mycolicibacterium</taxon>
    </lineage>
</organism>
<dbReference type="GO" id="GO:0005525">
    <property type="term" value="F:GTP binding"/>
    <property type="evidence" value="ECO:0007669"/>
    <property type="project" value="UniProtKB-KW"/>
</dbReference>
<evidence type="ECO:0000256" key="3">
    <source>
        <dbReference type="ARBA" id="ARBA00022741"/>
    </source>
</evidence>
<dbReference type="PANTHER" id="PTHR40392:SF1">
    <property type="entry name" value="2-PHOSPHO-L-LACTATE GUANYLYLTRANSFERASE"/>
    <property type="match status" value="1"/>
</dbReference>
<dbReference type="Proteomes" id="UP000192801">
    <property type="component" value="Unassembled WGS sequence"/>
</dbReference>
<feature type="binding site" evidence="5">
    <location>
        <position position="165"/>
    </location>
    <ligand>
        <name>phosphoenolpyruvate</name>
        <dbReference type="ChEBI" id="CHEBI:58702"/>
    </ligand>
</feature>
<keyword evidence="1 5" id="KW-0808">Transferase</keyword>
<feature type="binding site" evidence="5">
    <location>
        <position position="147"/>
    </location>
    <ligand>
        <name>phosphoenolpyruvate</name>
        <dbReference type="ChEBI" id="CHEBI:58702"/>
    </ligand>
</feature>
<name>A0A1X0DJ61_9MYCO</name>
<sequence>MADMSRTPPDTSVVIAVKRLAAAKTRLAPMFAGPRREELVLAMLMDTVGAAATVFGAPAITVVTPDADVAAAVRGAGLIVVADPTPPGHPDPLNNALRVAIGTRGADDVVVLQGDLPALRADDLAEATVRAREHPRSFVTDRHHTGTSALFGFGVPVDPRFGADSAARHRDSGAVELSGSWLGLRCDIDTPDDLRYAMELGLGPATRAVLVNTTGTAAQQQWRDTAPCPDSDSGTPRDAQ</sequence>
<dbReference type="STRING" id="444597.BST26_06125"/>
<dbReference type="Pfam" id="PF01983">
    <property type="entry name" value="CofC"/>
    <property type="match status" value="1"/>
</dbReference>
<dbReference type="InterPro" id="IPR029044">
    <property type="entry name" value="Nucleotide-diphossugar_trans"/>
</dbReference>
<protein>
    <recommendedName>
        <fullName evidence="5">Phosphoenolpyruvate guanylyltransferase</fullName>
        <shortName evidence="5">PEP guanylyltransferase</shortName>
        <ecNumber evidence="5">2.7.7.105</ecNumber>
    </recommendedName>
</protein>
<dbReference type="AlphaFoldDB" id="A0A1X0DJ61"/>
<dbReference type="InterPro" id="IPR002835">
    <property type="entry name" value="CofC"/>
</dbReference>
<comment type="pathway">
    <text evidence="5">Cofactor biosynthesis; coenzyme F420 biosynthesis.</text>
</comment>
<keyword evidence="2 5" id="KW-0548">Nucleotidyltransferase</keyword>
<dbReference type="EC" id="2.7.7.105" evidence="5"/>
<dbReference type="PANTHER" id="PTHR40392">
    <property type="entry name" value="2-PHOSPHO-L-LACTATE GUANYLYLTRANSFERASE"/>
    <property type="match status" value="1"/>
</dbReference>
<dbReference type="NCBIfam" id="TIGR03552">
    <property type="entry name" value="F420_cofC"/>
    <property type="match status" value="1"/>
</dbReference>
<evidence type="ECO:0000313" key="7">
    <source>
        <dbReference type="EMBL" id="ORA72199.1"/>
    </source>
</evidence>
<comment type="caution">
    <text evidence="7">The sequence shown here is derived from an EMBL/GenBank/DDBJ whole genome shotgun (WGS) entry which is preliminary data.</text>
</comment>
<dbReference type="SUPFAM" id="SSF53448">
    <property type="entry name" value="Nucleotide-diphospho-sugar transferases"/>
    <property type="match status" value="1"/>
</dbReference>
<gene>
    <name evidence="5" type="primary">fbiD</name>
    <name evidence="7" type="ORF">BST26_06125</name>
</gene>
<dbReference type="HAMAP" id="MF_02114">
    <property type="entry name" value="CofC"/>
    <property type="match status" value="1"/>
</dbReference>
<proteinExistence type="inferred from homology"/>
<accession>A0A1X0DJ61</accession>
<evidence type="ECO:0000313" key="8">
    <source>
        <dbReference type="Proteomes" id="UP000192801"/>
    </source>
</evidence>
<evidence type="ECO:0000256" key="1">
    <source>
        <dbReference type="ARBA" id="ARBA00022679"/>
    </source>
</evidence>
<comment type="function">
    <text evidence="5">Guanylyltransferase that catalyzes the activation of phosphoenolpyruvate (PEP) as enolpyruvoyl-2-diphospho-5'-guanosine, via the condensation of PEP with GTP. It is involved in the biosynthesis of coenzyme F420, a hydride carrier cofactor.</text>
</comment>
<evidence type="ECO:0000256" key="2">
    <source>
        <dbReference type="ARBA" id="ARBA00022695"/>
    </source>
</evidence>
<dbReference type="GO" id="GO:0043814">
    <property type="term" value="F:phospholactate guanylyltransferase activity"/>
    <property type="evidence" value="ECO:0007669"/>
    <property type="project" value="InterPro"/>
</dbReference>
<dbReference type="Gene3D" id="3.90.550.10">
    <property type="entry name" value="Spore Coat Polysaccharide Biosynthesis Protein SpsA, Chain A"/>
    <property type="match status" value="1"/>
</dbReference>
<feature type="region of interest" description="Disordered" evidence="6">
    <location>
        <begin position="216"/>
        <end position="240"/>
    </location>
</feature>
<dbReference type="UniPathway" id="UPA00071"/>
<keyword evidence="4 5" id="KW-0342">GTP-binding</keyword>
<dbReference type="GO" id="GO:0052645">
    <property type="term" value="P:F420-0 metabolic process"/>
    <property type="evidence" value="ECO:0007669"/>
    <property type="project" value="UniProtKB-UniRule"/>
</dbReference>
<keyword evidence="8" id="KW-1185">Reference proteome</keyword>
<comment type="similarity">
    <text evidence="5">Belongs to the CofC family.</text>
</comment>
<evidence type="ECO:0000256" key="5">
    <source>
        <dbReference type="HAMAP-Rule" id="MF_02114"/>
    </source>
</evidence>
<feature type="binding site" evidence="5">
    <location>
        <position position="162"/>
    </location>
    <ligand>
        <name>phosphoenolpyruvate</name>
        <dbReference type="ChEBI" id="CHEBI:58702"/>
    </ligand>
</feature>
<comment type="catalytic activity">
    <reaction evidence="5">
        <text>phosphoenolpyruvate + GTP + H(+) = enolpyruvoyl-2-diphospho-5'-guanosine + diphosphate</text>
        <dbReference type="Rhea" id="RHEA:30519"/>
        <dbReference type="ChEBI" id="CHEBI:15378"/>
        <dbReference type="ChEBI" id="CHEBI:33019"/>
        <dbReference type="ChEBI" id="CHEBI:37565"/>
        <dbReference type="ChEBI" id="CHEBI:58702"/>
        <dbReference type="ChEBI" id="CHEBI:143701"/>
        <dbReference type="EC" id="2.7.7.105"/>
    </reaction>
</comment>